<dbReference type="NCBIfam" id="TIGR00254">
    <property type="entry name" value="GGDEF"/>
    <property type="match status" value="1"/>
</dbReference>
<dbReference type="SMART" id="SM00448">
    <property type="entry name" value="REC"/>
    <property type="match status" value="1"/>
</dbReference>
<dbReference type="Proteomes" id="UP001595897">
    <property type="component" value="Unassembled WGS sequence"/>
</dbReference>
<dbReference type="InterPro" id="IPR029787">
    <property type="entry name" value="Nucleotide_cyclase"/>
</dbReference>
<dbReference type="SMART" id="SM00267">
    <property type="entry name" value="GGDEF"/>
    <property type="match status" value="1"/>
</dbReference>
<dbReference type="EMBL" id="JBHSGU010000001">
    <property type="protein sequence ID" value="MFC4698564.1"/>
    <property type="molecule type" value="Genomic_DNA"/>
</dbReference>
<dbReference type="PROSITE" id="PS50887">
    <property type="entry name" value="GGDEF"/>
    <property type="match status" value="1"/>
</dbReference>
<dbReference type="SUPFAM" id="SSF55073">
    <property type="entry name" value="Nucleotide cyclase"/>
    <property type="match status" value="1"/>
</dbReference>
<dbReference type="InterPro" id="IPR050595">
    <property type="entry name" value="Bact_response_regulator"/>
</dbReference>
<dbReference type="PANTHER" id="PTHR44591:SF3">
    <property type="entry name" value="RESPONSE REGULATORY DOMAIN-CONTAINING PROTEIN"/>
    <property type="match status" value="1"/>
</dbReference>
<dbReference type="SUPFAM" id="SSF52172">
    <property type="entry name" value="CheY-like"/>
    <property type="match status" value="1"/>
</dbReference>
<evidence type="ECO:0000313" key="6">
    <source>
        <dbReference type="Proteomes" id="UP001595897"/>
    </source>
</evidence>
<dbReference type="PANTHER" id="PTHR44591">
    <property type="entry name" value="STRESS RESPONSE REGULATOR PROTEIN 1"/>
    <property type="match status" value="1"/>
</dbReference>
<name>A0ABV9LQT0_9ALTE</name>
<dbReference type="InterPro" id="IPR001789">
    <property type="entry name" value="Sig_transdc_resp-reg_receiver"/>
</dbReference>
<dbReference type="InterPro" id="IPR043128">
    <property type="entry name" value="Rev_trsase/Diguanyl_cyclase"/>
</dbReference>
<dbReference type="Pfam" id="PF00990">
    <property type="entry name" value="GGDEF"/>
    <property type="match status" value="1"/>
</dbReference>
<dbReference type="InterPro" id="IPR000160">
    <property type="entry name" value="GGDEF_dom"/>
</dbReference>
<proteinExistence type="predicted"/>
<evidence type="ECO:0000259" key="3">
    <source>
        <dbReference type="PROSITE" id="PS50110"/>
    </source>
</evidence>
<dbReference type="CDD" id="cd01949">
    <property type="entry name" value="GGDEF"/>
    <property type="match status" value="1"/>
</dbReference>
<keyword evidence="6" id="KW-1185">Reference proteome</keyword>
<evidence type="ECO:0000259" key="4">
    <source>
        <dbReference type="PROSITE" id="PS50887"/>
    </source>
</evidence>
<dbReference type="InterPro" id="IPR011006">
    <property type="entry name" value="CheY-like_superfamily"/>
</dbReference>
<dbReference type="Gene3D" id="3.40.50.2300">
    <property type="match status" value="1"/>
</dbReference>
<feature type="domain" description="Response regulatory" evidence="3">
    <location>
        <begin position="14"/>
        <end position="130"/>
    </location>
</feature>
<keyword evidence="1 2" id="KW-0597">Phosphoprotein</keyword>
<gene>
    <name evidence="5" type="ORF">ACFO4O_00125</name>
</gene>
<feature type="modified residue" description="4-aspartylphosphate" evidence="2">
    <location>
        <position position="63"/>
    </location>
</feature>
<dbReference type="Pfam" id="PF00072">
    <property type="entry name" value="Response_reg"/>
    <property type="match status" value="1"/>
</dbReference>
<dbReference type="Gene3D" id="3.30.70.270">
    <property type="match status" value="1"/>
</dbReference>
<evidence type="ECO:0000256" key="1">
    <source>
        <dbReference type="ARBA" id="ARBA00022553"/>
    </source>
</evidence>
<dbReference type="PROSITE" id="PS50110">
    <property type="entry name" value="RESPONSE_REGULATORY"/>
    <property type="match status" value="1"/>
</dbReference>
<organism evidence="5 6">
    <name type="scientific">Glaciecola siphonariae</name>
    <dbReference type="NCBI Taxonomy" id="521012"/>
    <lineage>
        <taxon>Bacteria</taxon>
        <taxon>Pseudomonadati</taxon>
        <taxon>Pseudomonadota</taxon>
        <taxon>Gammaproteobacteria</taxon>
        <taxon>Alteromonadales</taxon>
        <taxon>Alteromonadaceae</taxon>
        <taxon>Glaciecola</taxon>
    </lineage>
</organism>
<evidence type="ECO:0000313" key="5">
    <source>
        <dbReference type="EMBL" id="MFC4698564.1"/>
    </source>
</evidence>
<evidence type="ECO:0000256" key="2">
    <source>
        <dbReference type="PROSITE-ProRule" id="PRU00169"/>
    </source>
</evidence>
<accession>A0ABV9LQT0</accession>
<reference evidence="6" key="1">
    <citation type="journal article" date="2019" name="Int. J. Syst. Evol. Microbiol.">
        <title>The Global Catalogue of Microorganisms (GCM) 10K type strain sequencing project: providing services to taxonomists for standard genome sequencing and annotation.</title>
        <authorList>
            <consortium name="The Broad Institute Genomics Platform"/>
            <consortium name="The Broad Institute Genome Sequencing Center for Infectious Disease"/>
            <person name="Wu L."/>
            <person name="Ma J."/>
        </authorList>
    </citation>
    <scope>NUCLEOTIDE SEQUENCE [LARGE SCALE GENOMIC DNA]</scope>
    <source>
        <strain evidence="6">KACC 12507</strain>
    </source>
</reference>
<dbReference type="RefSeq" id="WP_382405153.1">
    <property type="nucleotide sequence ID" value="NZ_JBHSGU010000001.1"/>
</dbReference>
<comment type="caution">
    <text evidence="5">The sequence shown here is derived from an EMBL/GenBank/DDBJ whole genome shotgun (WGS) entry which is preliminary data.</text>
</comment>
<sequence length="322" mass="35875">MYSVTDSVEQELHRIMIVDDSASELTIYANSLAANFAVTVADSADKAWELLNRSPLPDAIVLDIMLSDIDGIALCDRIKETRYFSDIPIIFLSALDEPNIKSQAFELGAADFVSKPPVMSELTARLNRHIAQYHKTKRLESLIFIDPLTHLPNEVKFHEVLKQEWSRCARYWHHLSLLMIRVHGLERVKEHFGVDEYYAVTASIADDLCSVGARPGDLFASIGDNTFALLLSDCSTEGALLKAKQISERFEHPHFMVNHETSAKHLYCSIAYTVAAPAGGSSVNEIMKTTEDLLLSETTPERTMIHGHTNLLGIEGISNFAS</sequence>
<feature type="domain" description="GGDEF" evidence="4">
    <location>
        <begin position="173"/>
        <end position="310"/>
    </location>
</feature>
<protein>
    <submittedName>
        <fullName evidence="5">Response regulator</fullName>
    </submittedName>
</protein>